<protein>
    <recommendedName>
        <fullName evidence="2">Retrotransposon gag domain-containing protein</fullName>
    </recommendedName>
</protein>
<dbReference type="EMBL" id="KN880975">
    <property type="protein sequence ID" value="KIY61326.1"/>
    <property type="molecule type" value="Genomic_DNA"/>
</dbReference>
<evidence type="ECO:0000313" key="4">
    <source>
        <dbReference type="Proteomes" id="UP000054007"/>
    </source>
</evidence>
<dbReference type="AlphaFoldDB" id="A0A0D7AVM4"/>
<feature type="compositionally biased region" description="Polar residues" evidence="1">
    <location>
        <begin position="13"/>
        <end position="27"/>
    </location>
</feature>
<dbReference type="OrthoDB" id="3253637at2759"/>
<gene>
    <name evidence="3" type="ORF">CYLTODRAFT_427594</name>
</gene>
<feature type="region of interest" description="Disordered" evidence="1">
    <location>
        <begin position="1"/>
        <end position="28"/>
    </location>
</feature>
<sequence>MDDSAQWGGQPADWTTAQSTPQGSDDSSMPAWARVFFQQSVDNQNDIRRLLSENSTQIRALSDNQVLLNNRLSAIENRPAPSVPAVDDLARRIASLEIARDRSTHSAPSFAQRPKMEAPAVYDGVGQEAARAFVNSWNVYFEYYADADGIDDDRRKVLLACSRMSGVANHWAQPFNDPHCELEERDSWDAFCSVFLQHFGDLVPVTTAAEALRTLSQRGRPITAYIAEFRKYQAALPAVERESAMLASNFRAGLDRSVRERLVTVPGSDTVSGLLNVLTKTIVPGLQSLNVTNSGHSSSAGGGYSKNQSSAAPKAPKDDSAMDVDAGRRGKAAQQSGAAEDRKGFV</sequence>
<evidence type="ECO:0000259" key="2">
    <source>
        <dbReference type="Pfam" id="PF03732"/>
    </source>
</evidence>
<name>A0A0D7AVM4_9AGAR</name>
<feature type="region of interest" description="Disordered" evidence="1">
    <location>
        <begin position="289"/>
        <end position="346"/>
    </location>
</feature>
<dbReference type="Proteomes" id="UP000054007">
    <property type="component" value="Unassembled WGS sequence"/>
</dbReference>
<organism evidence="3 4">
    <name type="scientific">Cylindrobasidium torrendii FP15055 ss-10</name>
    <dbReference type="NCBI Taxonomy" id="1314674"/>
    <lineage>
        <taxon>Eukaryota</taxon>
        <taxon>Fungi</taxon>
        <taxon>Dikarya</taxon>
        <taxon>Basidiomycota</taxon>
        <taxon>Agaricomycotina</taxon>
        <taxon>Agaricomycetes</taxon>
        <taxon>Agaricomycetidae</taxon>
        <taxon>Agaricales</taxon>
        <taxon>Marasmiineae</taxon>
        <taxon>Physalacriaceae</taxon>
        <taxon>Cylindrobasidium</taxon>
    </lineage>
</organism>
<reference evidence="3 4" key="1">
    <citation type="journal article" date="2015" name="Fungal Genet. Biol.">
        <title>Evolution of novel wood decay mechanisms in Agaricales revealed by the genome sequences of Fistulina hepatica and Cylindrobasidium torrendii.</title>
        <authorList>
            <person name="Floudas D."/>
            <person name="Held B.W."/>
            <person name="Riley R."/>
            <person name="Nagy L.G."/>
            <person name="Koehler G."/>
            <person name="Ransdell A.S."/>
            <person name="Younus H."/>
            <person name="Chow J."/>
            <person name="Chiniquy J."/>
            <person name="Lipzen A."/>
            <person name="Tritt A."/>
            <person name="Sun H."/>
            <person name="Haridas S."/>
            <person name="LaButti K."/>
            <person name="Ohm R.A."/>
            <person name="Kues U."/>
            <person name="Blanchette R.A."/>
            <person name="Grigoriev I.V."/>
            <person name="Minto R.E."/>
            <person name="Hibbett D.S."/>
        </authorList>
    </citation>
    <scope>NUCLEOTIDE SEQUENCE [LARGE SCALE GENOMIC DNA]</scope>
    <source>
        <strain evidence="3 4">FP15055 ss-10</strain>
    </source>
</reference>
<dbReference type="Pfam" id="PF03732">
    <property type="entry name" value="Retrotrans_gag"/>
    <property type="match status" value="1"/>
</dbReference>
<evidence type="ECO:0000313" key="3">
    <source>
        <dbReference type="EMBL" id="KIY61326.1"/>
    </source>
</evidence>
<proteinExistence type="predicted"/>
<evidence type="ECO:0000256" key="1">
    <source>
        <dbReference type="SAM" id="MobiDB-lite"/>
    </source>
</evidence>
<dbReference type="STRING" id="1314674.A0A0D7AVM4"/>
<feature type="domain" description="Retrotransposon gag" evidence="2">
    <location>
        <begin position="160"/>
        <end position="255"/>
    </location>
</feature>
<keyword evidence="4" id="KW-1185">Reference proteome</keyword>
<feature type="compositionally biased region" description="Basic and acidic residues" evidence="1">
    <location>
        <begin position="315"/>
        <end position="328"/>
    </location>
</feature>
<dbReference type="InterPro" id="IPR005162">
    <property type="entry name" value="Retrotrans_gag_dom"/>
</dbReference>
<accession>A0A0D7AVM4</accession>